<dbReference type="AlphaFoldDB" id="A0A9E2L2M2"/>
<proteinExistence type="predicted"/>
<dbReference type="Gene3D" id="1.25.40.10">
    <property type="entry name" value="Tetratricopeptide repeat domain"/>
    <property type="match status" value="1"/>
</dbReference>
<sequence>MNDLEFSNRQLLPRWIPFDDVNILTPFTEWPVKNMNEEEKKNFFELQNSWYKKNTVPQAVEIIAISHLFDIADTPSYFDSVSYLMNKHSDVIDNNIFLQNFLKKHTNQISFQDRIRNLKQISRNFYSDPSIWTDLAYYYSCLGQIKQAEKASYFALRMNPNDIFSIRSLVKYYLLRNNIDAALWLLYKNDDLKNNPLCISTEISICQAYGINSKLLRKGSSITKNLIIHKPNENELFATMGTLEFNSGNSKKGMKLLSNSLKFPNENIIAQVRYITNRYNKPIDLSKFNTPCRFEADSWIAYKNSDFEKLLEQTEKWFYFQPFTPQPAIMNSYINSLIFNDEEKSIKMTLDALKISKNNFGLQNNLVVSLYRDNQLEEANKQMNILKKIPLEKDESFVLLATEGLSDIHNGNIEIGNKFYQQALDGFTKNNDFEKKSRLLYYWAWECRKLHDNKWVDLI</sequence>
<name>A0A9E2L2M2_9SPIR</name>
<feature type="non-terminal residue" evidence="2">
    <location>
        <position position="459"/>
    </location>
</feature>
<organism evidence="2 3">
    <name type="scientific">Candidatus Treponema excrementipullorum</name>
    <dbReference type="NCBI Taxonomy" id="2838768"/>
    <lineage>
        <taxon>Bacteria</taxon>
        <taxon>Pseudomonadati</taxon>
        <taxon>Spirochaetota</taxon>
        <taxon>Spirochaetia</taxon>
        <taxon>Spirochaetales</taxon>
        <taxon>Treponemataceae</taxon>
        <taxon>Treponema</taxon>
    </lineage>
</organism>
<dbReference type="InterPro" id="IPR011990">
    <property type="entry name" value="TPR-like_helical_dom_sf"/>
</dbReference>
<evidence type="ECO:0000313" key="3">
    <source>
        <dbReference type="Proteomes" id="UP000823914"/>
    </source>
</evidence>
<protein>
    <recommendedName>
        <fullName evidence="4">Tetratricopeptide repeat protein</fullName>
    </recommendedName>
</protein>
<comment type="caution">
    <text evidence="2">The sequence shown here is derived from an EMBL/GenBank/DDBJ whole genome shotgun (WGS) entry which is preliminary data.</text>
</comment>
<evidence type="ECO:0008006" key="4">
    <source>
        <dbReference type="Google" id="ProtNLM"/>
    </source>
</evidence>
<dbReference type="Proteomes" id="UP000823914">
    <property type="component" value="Unassembled WGS sequence"/>
</dbReference>
<accession>A0A9E2L2M2</accession>
<dbReference type="EMBL" id="JAHLFV010000191">
    <property type="protein sequence ID" value="MBU3850538.1"/>
    <property type="molecule type" value="Genomic_DNA"/>
</dbReference>
<evidence type="ECO:0000256" key="1">
    <source>
        <dbReference type="PROSITE-ProRule" id="PRU00339"/>
    </source>
</evidence>
<feature type="repeat" description="TPR" evidence="1">
    <location>
        <begin position="129"/>
        <end position="162"/>
    </location>
</feature>
<evidence type="ECO:0000313" key="2">
    <source>
        <dbReference type="EMBL" id="MBU3850538.1"/>
    </source>
</evidence>
<dbReference type="SUPFAM" id="SSF48452">
    <property type="entry name" value="TPR-like"/>
    <property type="match status" value="1"/>
</dbReference>
<keyword evidence="1" id="KW-0802">TPR repeat</keyword>
<gene>
    <name evidence="2" type="ORF">IAA16_08235</name>
</gene>
<reference evidence="2" key="2">
    <citation type="submission" date="2021-04" db="EMBL/GenBank/DDBJ databases">
        <authorList>
            <person name="Gilroy R."/>
        </authorList>
    </citation>
    <scope>NUCLEOTIDE SEQUENCE</scope>
    <source>
        <strain evidence="2">Gambia15-2214</strain>
    </source>
</reference>
<dbReference type="PROSITE" id="PS50005">
    <property type="entry name" value="TPR"/>
    <property type="match status" value="1"/>
</dbReference>
<dbReference type="InterPro" id="IPR019734">
    <property type="entry name" value="TPR_rpt"/>
</dbReference>
<reference evidence="2" key="1">
    <citation type="journal article" date="2021" name="PeerJ">
        <title>Extensive microbial diversity within the chicken gut microbiome revealed by metagenomics and culture.</title>
        <authorList>
            <person name="Gilroy R."/>
            <person name="Ravi A."/>
            <person name="Getino M."/>
            <person name="Pursley I."/>
            <person name="Horton D.L."/>
            <person name="Alikhan N.F."/>
            <person name="Baker D."/>
            <person name="Gharbi K."/>
            <person name="Hall N."/>
            <person name="Watson M."/>
            <person name="Adriaenssens E.M."/>
            <person name="Foster-Nyarko E."/>
            <person name="Jarju S."/>
            <person name="Secka A."/>
            <person name="Antonio M."/>
            <person name="Oren A."/>
            <person name="Chaudhuri R.R."/>
            <person name="La Ragione R."/>
            <person name="Hildebrand F."/>
            <person name="Pallen M.J."/>
        </authorList>
    </citation>
    <scope>NUCLEOTIDE SEQUENCE</scope>
    <source>
        <strain evidence="2">Gambia15-2214</strain>
    </source>
</reference>